<name>A0A0S4UBH2_RALSL</name>
<reference evidence="1" key="1">
    <citation type="submission" date="2015-10" db="EMBL/GenBank/DDBJ databases">
        <authorList>
            <person name="Gilbert D.G."/>
        </authorList>
    </citation>
    <scope>NUCLEOTIDE SEQUENCE</scope>
    <source>
        <strain evidence="1">Phyl III-seqv23</strain>
    </source>
</reference>
<dbReference type="EMBL" id="LN899821">
    <property type="protein sequence ID" value="CUV19575.1"/>
    <property type="molecule type" value="Genomic_DNA"/>
</dbReference>
<gene>
    <name evidence="1" type="ORF">PSS4_v1_1070008</name>
</gene>
<proteinExistence type="predicted"/>
<accession>A0A0S4UBH2</accession>
<evidence type="ECO:0000313" key="1">
    <source>
        <dbReference type="EMBL" id="CUV19575.1"/>
    </source>
</evidence>
<protein>
    <submittedName>
        <fullName evidence="1">Uncharacterized protein</fullName>
    </submittedName>
</protein>
<sequence length="273" mass="30489">MAEQLIDAAQNTLAKALTALSRRADRIQSQLSAARLIRTAYLEAQVGILLPTISRAVTRTLQARLPAFMDPEVTAEFRRGRKFLALLPRKQTRQSLAILQYALTAHLSRIRYQELKEFDAEIAHLQAYLTDLQHAREHTSDLLRILQVVQDRGAPVPPEAQPLLARIADAGGQHCGLPYPVPDSTRHAASALHDQDTNLCAFVLADLPSRLGELLTRDTAVNADASTEHHRAVHWRDDLACPRIRCARRDARDGMTTTGRPLPSLDFAHCWLR</sequence>
<dbReference type="AlphaFoldDB" id="A0A0S4UBH2"/>
<organism evidence="1">
    <name type="scientific">Ralstonia solanacearum</name>
    <name type="common">Pseudomonas solanacearum</name>
    <dbReference type="NCBI Taxonomy" id="305"/>
    <lineage>
        <taxon>Bacteria</taxon>
        <taxon>Pseudomonadati</taxon>
        <taxon>Pseudomonadota</taxon>
        <taxon>Betaproteobacteria</taxon>
        <taxon>Burkholderiales</taxon>
        <taxon>Burkholderiaceae</taxon>
        <taxon>Ralstonia</taxon>
        <taxon>Ralstonia solanacearum species complex</taxon>
    </lineage>
</organism>